<comment type="caution">
    <text evidence="2">The sequence shown here is derived from an EMBL/GenBank/DDBJ whole genome shotgun (WGS) entry which is preliminary data.</text>
</comment>
<reference evidence="2" key="1">
    <citation type="journal article" date="2020" name="mSystems">
        <title>Genome- and Community-Level Interaction Insights into Carbon Utilization and Element Cycling Functions of Hydrothermarchaeota in Hydrothermal Sediment.</title>
        <authorList>
            <person name="Zhou Z."/>
            <person name="Liu Y."/>
            <person name="Xu W."/>
            <person name="Pan J."/>
            <person name="Luo Z.H."/>
            <person name="Li M."/>
        </authorList>
    </citation>
    <scope>NUCLEOTIDE SEQUENCE [LARGE SCALE GENOMIC DNA]</scope>
    <source>
        <strain evidence="2">HyVt-76</strain>
    </source>
</reference>
<gene>
    <name evidence="2" type="ORF">ENL21_06315</name>
</gene>
<accession>A0A7V5LK55</accession>
<dbReference type="Proteomes" id="UP000886111">
    <property type="component" value="Unassembled WGS sequence"/>
</dbReference>
<dbReference type="SUPFAM" id="SSF56935">
    <property type="entry name" value="Porins"/>
    <property type="match status" value="1"/>
</dbReference>
<dbReference type="Pfam" id="PF19572">
    <property type="entry name" value="PorV"/>
    <property type="match status" value="1"/>
</dbReference>
<protein>
    <submittedName>
        <fullName evidence="2">PorV/PorQ family protein</fullName>
    </submittedName>
</protein>
<evidence type="ECO:0000259" key="1">
    <source>
        <dbReference type="Pfam" id="PF19572"/>
    </source>
</evidence>
<proteinExistence type="predicted"/>
<organism evidence="2">
    <name type="scientific">Caldithrix abyssi</name>
    <dbReference type="NCBI Taxonomy" id="187145"/>
    <lineage>
        <taxon>Bacteria</taxon>
        <taxon>Pseudomonadati</taxon>
        <taxon>Calditrichota</taxon>
        <taxon>Calditrichia</taxon>
        <taxon>Calditrichales</taxon>
        <taxon>Calditrichaceae</taxon>
        <taxon>Caldithrix</taxon>
    </lineage>
</organism>
<sequence>MIRLMMNKFYFLTGIFLGMLSFAPLYAQLFPDLGGQRRGTSTAQFLKIGQGSRALGMGESFVAIANDAEALYWNPAGLNNFEQNSAIFSHTQWLVEVQLEFAGFIYHLNPTNSLGVAVTYLHTDEMKETTEFQPLGTGRYFSYSDFLLSLTYARRMTDKFSFGLSAKWMQENIAELTMQSLLFDLGIYYNTGWKTTRFGVVISNFGNEMAPSGTLRYRNLENEEVKVNSFQSFPPPIVFRIGLAADFISNERHLLTGSVQLNHPNDNKENLNFGLEYGWQKMVFLRAGLKTAQVEEDLSFGLGLQHSFAGFTFKLDYAYTNFGRLGYVNRFTAKIEF</sequence>
<dbReference type="NCBIfam" id="NF033709">
    <property type="entry name" value="PorV_fam"/>
    <property type="match status" value="1"/>
</dbReference>
<name>A0A7V5LK55_CALAY</name>
<dbReference type="InterPro" id="IPR045741">
    <property type="entry name" value="PorV"/>
</dbReference>
<evidence type="ECO:0000313" key="2">
    <source>
        <dbReference type="EMBL" id="HHE55378.1"/>
    </source>
</evidence>
<dbReference type="Gene3D" id="2.40.160.60">
    <property type="entry name" value="Outer membrane protein transport protein (OMPP1/FadL/TodX)"/>
    <property type="match status" value="1"/>
</dbReference>
<feature type="domain" description="Type IX secretion system protein PorV" evidence="1">
    <location>
        <begin position="37"/>
        <end position="173"/>
    </location>
</feature>
<dbReference type="EMBL" id="DRTD01000462">
    <property type="protein sequence ID" value="HHE55378.1"/>
    <property type="molecule type" value="Genomic_DNA"/>
</dbReference>
<dbReference type="AlphaFoldDB" id="A0A7V5LK55"/>